<protein>
    <recommendedName>
        <fullName evidence="11">ABC-type antigen peptide transporter</fullName>
        <ecNumber evidence="11">7.4.2.14</ecNumber>
    </recommendedName>
</protein>
<evidence type="ECO:0000256" key="13">
    <source>
        <dbReference type="SAM" id="MobiDB-lite"/>
    </source>
</evidence>
<dbReference type="InterPro" id="IPR027417">
    <property type="entry name" value="P-loop_NTPase"/>
</dbReference>
<dbReference type="GO" id="GO:0015421">
    <property type="term" value="F:ABC-type oligopeptide transporter activity"/>
    <property type="evidence" value="ECO:0007669"/>
    <property type="project" value="TreeGrafter"/>
</dbReference>
<dbReference type="Pfam" id="PF00664">
    <property type="entry name" value="ABC_membrane"/>
    <property type="match status" value="1"/>
</dbReference>
<dbReference type="FunFam" id="1.20.1560.10:FF:000154">
    <property type="entry name" value="HAlF transporter (PGP related)"/>
    <property type="match status" value="1"/>
</dbReference>
<keyword evidence="6" id="KW-0067">ATP-binding</keyword>
<dbReference type="Gene3D" id="1.20.1560.10">
    <property type="entry name" value="ABC transporter type 1, transmembrane domain"/>
    <property type="match status" value="1"/>
</dbReference>
<dbReference type="PROSITE" id="PS50929">
    <property type="entry name" value="ABC_TM1F"/>
    <property type="match status" value="1"/>
</dbReference>
<dbReference type="InterPro" id="IPR039421">
    <property type="entry name" value="Type_1_exporter"/>
</dbReference>
<proteinExistence type="inferred from homology"/>
<dbReference type="GO" id="GO:0015433">
    <property type="term" value="F:ABC-type peptide antigen transporter activity"/>
    <property type="evidence" value="ECO:0007669"/>
    <property type="project" value="UniProtKB-EC"/>
</dbReference>
<feature type="region of interest" description="Disordered" evidence="13">
    <location>
        <begin position="899"/>
        <end position="935"/>
    </location>
</feature>
<dbReference type="FunFam" id="3.40.50.300:FF:000140">
    <property type="entry name" value="Lipid A export ATP-binding/permease protein MsbA"/>
    <property type="match status" value="1"/>
</dbReference>
<keyword evidence="8" id="KW-1278">Translocase</keyword>
<evidence type="ECO:0000256" key="14">
    <source>
        <dbReference type="SAM" id="Phobius"/>
    </source>
</evidence>
<evidence type="ECO:0000256" key="8">
    <source>
        <dbReference type="ARBA" id="ARBA00022967"/>
    </source>
</evidence>
<organism evidence="17 18">
    <name type="scientific">Steinernema glaseri</name>
    <dbReference type="NCBI Taxonomy" id="37863"/>
    <lineage>
        <taxon>Eukaryota</taxon>
        <taxon>Metazoa</taxon>
        <taxon>Ecdysozoa</taxon>
        <taxon>Nematoda</taxon>
        <taxon>Chromadorea</taxon>
        <taxon>Rhabditida</taxon>
        <taxon>Tylenchina</taxon>
        <taxon>Panagrolaimomorpha</taxon>
        <taxon>Strongyloidoidea</taxon>
        <taxon>Steinernematidae</taxon>
        <taxon>Steinernema</taxon>
    </lineage>
</organism>
<dbReference type="InterPro" id="IPR036640">
    <property type="entry name" value="ABC1_TM_sf"/>
</dbReference>
<dbReference type="EC" id="7.4.2.14" evidence="11"/>
<dbReference type="InterPro" id="IPR013305">
    <property type="entry name" value="ABC_Tap-like"/>
</dbReference>
<keyword evidence="7" id="KW-0571">Peptide transport</keyword>
<evidence type="ECO:0000259" key="15">
    <source>
        <dbReference type="PROSITE" id="PS50893"/>
    </source>
</evidence>
<feature type="transmembrane region" description="Helical" evidence="14">
    <location>
        <begin position="536"/>
        <end position="560"/>
    </location>
</feature>
<name>A0A1I8AQE6_9BILA</name>
<feature type="transmembrane region" description="Helical" evidence="14">
    <location>
        <begin position="129"/>
        <end position="149"/>
    </location>
</feature>
<dbReference type="GO" id="GO:0012505">
    <property type="term" value="C:endomembrane system"/>
    <property type="evidence" value="ECO:0007669"/>
    <property type="project" value="UniProtKB-SubCell"/>
</dbReference>
<accession>A0A1I8AQE6</accession>
<dbReference type="PANTHER" id="PTHR43394">
    <property type="entry name" value="ATP-DEPENDENT PERMEASE MDL1, MITOCHONDRIAL"/>
    <property type="match status" value="1"/>
</dbReference>
<dbReference type="WBParaSite" id="L893_g8384.t1">
    <property type="protein sequence ID" value="L893_g8384.t1"/>
    <property type="gene ID" value="L893_g8384"/>
</dbReference>
<dbReference type="GO" id="GO:0016020">
    <property type="term" value="C:membrane"/>
    <property type="evidence" value="ECO:0007669"/>
    <property type="project" value="InterPro"/>
</dbReference>
<dbReference type="SMART" id="SM00382">
    <property type="entry name" value="AAA"/>
    <property type="match status" value="1"/>
</dbReference>
<dbReference type="AlphaFoldDB" id="A0A1I8AQE6"/>
<reference evidence="18" key="1">
    <citation type="submission" date="2016-11" db="UniProtKB">
        <authorList>
            <consortium name="WormBaseParasite"/>
        </authorList>
    </citation>
    <scope>IDENTIFICATION</scope>
</reference>
<evidence type="ECO:0000256" key="6">
    <source>
        <dbReference type="ARBA" id="ARBA00022840"/>
    </source>
</evidence>
<dbReference type="InterPro" id="IPR017871">
    <property type="entry name" value="ABC_transporter-like_CS"/>
</dbReference>
<dbReference type="SUPFAM" id="SSF52540">
    <property type="entry name" value="P-loop containing nucleoside triphosphate hydrolases"/>
    <property type="match status" value="1"/>
</dbReference>
<evidence type="ECO:0000256" key="4">
    <source>
        <dbReference type="ARBA" id="ARBA00022692"/>
    </source>
</evidence>
<feature type="compositionally biased region" description="Low complexity" evidence="13">
    <location>
        <begin position="899"/>
        <end position="917"/>
    </location>
</feature>
<keyword evidence="17" id="KW-1185">Reference proteome</keyword>
<feature type="transmembrane region" description="Helical" evidence="14">
    <location>
        <begin position="460"/>
        <end position="480"/>
    </location>
</feature>
<dbReference type="GO" id="GO:0016887">
    <property type="term" value="F:ATP hydrolysis activity"/>
    <property type="evidence" value="ECO:0007669"/>
    <property type="project" value="InterPro"/>
</dbReference>
<dbReference type="GO" id="GO:0005524">
    <property type="term" value="F:ATP binding"/>
    <property type="evidence" value="ECO:0007669"/>
    <property type="project" value="UniProtKB-KW"/>
</dbReference>
<dbReference type="Proteomes" id="UP000095287">
    <property type="component" value="Unplaced"/>
</dbReference>
<dbReference type="InterPro" id="IPR003593">
    <property type="entry name" value="AAA+_ATPase"/>
</dbReference>
<feature type="domain" description="ABC transmembrane type-1" evidence="16">
    <location>
        <begin position="321"/>
        <end position="601"/>
    </location>
</feature>
<sequence length="935" mass="103824">MDNRKMFCIPSVLFPSVRPFLSMEERREEKKRGVQNRVPSRSTQADQPRKRNKFEKCTKNLLRRELRNRVGTSQASYRLHSGLLGAYGRDRALSACGGGIRCVFVVSSGRPLRRSTSESEMALRPASCLVFGLLLVLVDLGNTGLGLAWHAPDAPSWPTFSAHFSQPFRFLRSTLDLGLIALVRALFYVVGPVLLLTQSNPSALMNTLSHVVFSLTLLMCAFSPTKLLALTEEKDARLFVGDVLLLVNNFVGAFLMHFAWTHVFLPTSKGGYYELREEDESSESSDSSADSDAPIPPRQTFELIFRLLQYCKREWLWHLSGFSWLFIYSLTRIFVPYYTGQVIASVANDGGYAALVESVKLMTAISLASALAGGLRGGSFEYAYARINRAVRCDLFTSLVHQNVAFYDAHKTGEVTSRLTADTQTMSDTVALNVNVFLRNIVMLGGSMFFMMYLSWKLSLVTFIVVPIILVASKIFGVYYDLLSERTQEAVAQSNDVAEEVLSTMRTVRSFACENIEADRYFDKLTHTMNVTKLKAFAYVGFIWVNELFQALIIVAVLWFGGHLVITQRMDANLLVSFLLYQMQLGDNIRQMGEVWTGLMQSVGASRKVFEYIDRTPDISTDGEHKPERVVGKIEFRNVHFSYPTRPDLPILRDLSFTVEPGQTVALVGPSGSGKSSCIALLEHFYQPDSGEILIDGVPIEQYDHQLIHTKIALVGQEPVLFARSVTENVGYGLDHFTEHDVVEASKMANAHSFIVQTNDKYETNVGEKGSQMSGGQKQRIAIARALVRAPAVLLLDEATSALDTESESLVQEAIYKNLKGRSAIYKNLKGRSVILIAHRLSTVEKADKIVVINKGRVEQQGSHEELIAQPGIYRTLVNRQMIGAADAPVASVRHPLSEIDSASSSSQPIGASPSRSMAKSLLATSFTPSSLQSR</sequence>
<comment type="similarity">
    <text evidence="2">Belongs to the ABC transporter superfamily. ABCB family. MHC peptide exporter (TC 3.A.1.209) subfamily.</text>
</comment>
<evidence type="ECO:0000256" key="2">
    <source>
        <dbReference type="ARBA" id="ARBA00006493"/>
    </source>
</evidence>
<evidence type="ECO:0000259" key="16">
    <source>
        <dbReference type="PROSITE" id="PS50929"/>
    </source>
</evidence>
<keyword evidence="7" id="KW-0653">Protein transport</keyword>
<keyword evidence="4 14" id="KW-0812">Transmembrane</keyword>
<dbReference type="Gene3D" id="3.40.50.300">
    <property type="entry name" value="P-loop containing nucleotide triphosphate hydrolases"/>
    <property type="match status" value="1"/>
</dbReference>
<evidence type="ECO:0000256" key="7">
    <source>
        <dbReference type="ARBA" id="ARBA00022856"/>
    </source>
</evidence>
<keyword evidence="3" id="KW-0813">Transport</keyword>
<dbReference type="Pfam" id="PF00005">
    <property type="entry name" value="ABC_tran"/>
    <property type="match status" value="1"/>
</dbReference>
<evidence type="ECO:0000256" key="5">
    <source>
        <dbReference type="ARBA" id="ARBA00022741"/>
    </source>
</evidence>
<keyword evidence="9 14" id="KW-1133">Transmembrane helix</keyword>
<evidence type="ECO:0000256" key="10">
    <source>
        <dbReference type="ARBA" id="ARBA00023136"/>
    </source>
</evidence>
<dbReference type="PROSITE" id="PS00211">
    <property type="entry name" value="ABC_TRANSPORTER_1"/>
    <property type="match status" value="1"/>
</dbReference>
<feature type="domain" description="ABC transporter" evidence="15">
    <location>
        <begin position="634"/>
        <end position="880"/>
    </location>
</feature>
<dbReference type="PROSITE" id="PS50893">
    <property type="entry name" value="ABC_TRANSPORTER_2"/>
    <property type="match status" value="1"/>
</dbReference>
<feature type="transmembrane region" description="Helical" evidence="14">
    <location>
        <begin position="170"/>
        <end position="191"/>
    </location>
</feature>
<feature type="transmembrane region" description="Helical" evidence="14">
    <location>
        <begin position="315"/>
        <end position="335"/>
    </location>
</feature>
<evidence type="ECO:0000256" key="1">
    <source>
        <dbReference type="ARBA" id="ARBA00004127"/>
    </source>
</evidence>
<evidence type="ECO:0000256" key="3">
    <source>
        <dbReference type="ARBA" id="ARBA00022448"/>
    </source>
</evidence>
<feature type="region of interest" description="Disordered" evidence="13">
    <location>
        <begin position="27"/>
        <end position="52"/>
    </location>
</feature>
<dbReference type="PANTHER" id="PTHR43394:SF19">
    <property type="entry name" value="ABC TRANSPORTER B FAMILY"/>
    <property type="match status" value="1"/>
</dbReference>
<evidence type="ECO:0000256" key="12">
    <source>
        <dbReference type="ARBA" id="ARBA00048240"/>
    </source>
</evidence>
<comment type="subcellular location">
    <subcellularLocation>
        <location evidence="1">Endomembrane system</location>
        <topology evidence="1">Multi-pass membrane protein</topology>
    </subcellularLocation>
</comment>
<dbReference type="CDD" id="cd03249">
    <property type="entry name" value="ABC_MTABC3_MDL1_MDL2"/>
    <property type="match status" value="1"/>
</dbReference>
<feature type="transmembrane region" description="Helical" evidence="14">
    <location>
        <begin position="436"/>
        <end position="454"/>
    </location>
</feature>
<dbReference type="InterPro" id="IPR003439">
    <property type="entry name" value="ABC_transporter-like_ATP-bd"/>
</dbReference>
<dbReference type="NCBIfam" id="TIGR00958">
    <property type="entry name" value="3a01208"/>
    <property type="match status" value="1"/>
</dbReference>
<dbReference type="InterPro" id="IPR011527">
    <property type="entry name" value="ABC1_TM_dom"/>
</dbReference>
<keyword evidence="5" id="KW-0547">Nucleotide-binding</keyword>
<evidence type="ECO:0000313" key="17">
    <source>
        <dbReference type="Proteomes" id="UP000095287"/>
    </source>
</evidence>
<feature type="compositionally biased region" description="Polar residues" evidence="13">
    <location>
        <begin position="923"/>
        <end position="935"/>
    </location>
</feature>
<dbReference type="CDD" id="cd18572">
    <property type="entry name" value="ABC_6TM_TAP"/>
    <property type="match status" value="1"/>
</dbReference>
<evidence type="ECO:0000256" key="9">
    <source>
        <dbReference type="ARBA" id="ARBA00022989"/>
    </source>
</evidence>
<dbReference type="SUPFAM" id="SSF90123">
    <property type="entry name" value="ABC transporter transmembrane region"/>
    <property type="match status" value="1"/>
</dbReference>
<feature type="compositionally biased region" description="Polar residues" evidence="13">
    <location>
        <begin position="37"/>
        <end position="46"/>
    </location>
</feature>
<evidence type="ECO:0000256" key="11">
    <source>
        <dbReference type="ARBA" id="ARBA00034522"/>
    </source>
</evidence>
<keyword evidence="10 14" id="KW-0472">Membrane</keyword>
<feature type="transmembrane region" description="Helical" evidence="14">
    <location>
        <begin position="243"/>
        <end position="265"/>
    </location>
</feature>
<comment type="catalytic activity">
    <reaction evidence="12">
        <text>a peptide antigen(in) + ATP + H2O = a peptide antigen(out) + ADP + phosphate + H(+)</text>
        <dbReference type="Rhea" id="RHEA:65972"/>
        <dbReference type="Rhea" id="RHEA-COMP:16941"/>
        <dbReference type="ChEBI" id="CHEBI:15377"/>
        <dbReference type="ChEBI" id="CHEBI:15378"/>
        <dbReference type="ChEBI" id="CHEBI:30616"/>
        <dbReference type="ChEBI" id="CHEBI:43474"/>
        <dbReference type="ChEBI" id="CHEBI:166823"/>
        <dbReference type="ChEBI" id="CHEBI:456216"/>
        <dbReference type="EC" id="7.4.2.14"/>
    </reaction>
    <physiologicalReaction direction="left-to-right" evidence="12">
        <dbReference type="Rhea" id="RHEA:65973"/>
    </physiologicalReaction>
</comment>
<feature type="transmembrane region" description="Helical" evidence="14">
    <location>
        <begin position="203"/>
        <end position="222"/>
    </location>
</feature>
<evidence type="ECO:0000313" key="18">
    <source>
        <dbReference type="WBParaSite" id="L893_g8384.t1"/>
    </source>
</evidence>